<evidence type="ECO:0000259" key="7">
    <source>
        <dbReference type="Pfam" id="PF07976"/>
    </source>
</evidence>
<protein>
    <recommendedName>
        <fullName evidence="10">FAD-binding domain-containing protein</fullName>
    </recommendedName>
</protein>
<name>A0A507QLV6_MONPU</name>
<keyword evidence="2" id="KW-0285">Flavoprotein</keyword>
<proteinExistence type="inferred from homology"/>
<dbReference type="Gene3D" id="3.50.50.60">
    <property type="entry name" value="FAD/NAD(P)-binding domain"/>
    <property type="match status" value="1"/>
</dbReference>
<evidence type="ECO:0000256" key="3">
    <source>
        <dbReference type="ARBA" id="ARBA00022827"/>
    </source>
</evidence>
<evidence type="ECO:0000313" key="8">
    <source>
        <dbReference type="EMBL" id="TQB68055.1"/>
    </source>
</evidence>
<dbReference type="InterPro" id="IPR036188">
    <property type="entry name" value="FAD/NAD-bd_sf"/>
</dbReference>
<dbReference type="Gene3D" id="3.30.9.10">
    <property type="entry name" value="D-Amino Acid Oxidase, subunit A, domain 2"/>
    <property type="match status" value="1"/>
</dbReference>
<dbReference type="PANTHER" id="PTHR43004">
    <property type="entry name" value="TRK SYSTEM POTASSIUM UPTAKE PROTEIN"/>
    <property type="match status" value="1"/>
</dbReference>
<keyword evidence="4" id="KW-0560">Oxidoreductase</keyword>
<feature type="non-terminal residue" evidence="8">
    <location>
        <position position="1"/>
    </location>
</feature>
<evidence type="ECO:0000313" key="9">
    <source>
        <dbReference type="Proteomes" id="UP000319663"/>
    </source>
</evidence>
<dbReference type="InterPro" id="IPR038220">
    <property type="entry name" value="PHOX_C_sf"/>
</dbReference>
<dbReference type="Pfam" id="PF07976">
    <property type="entry name" value="Phe_hydrox_dim"/>
    <property type="match status" value="1"/>
</dbReference>
<dbReference type="AlphaFoldDB" id="A0A507QLV6"/>
<feature type="domain" description="FAD-binding" evidence="6">
    <location>
        <begin position="8"/>
        <end position="332"/>
    </location>
</feature>
<dbReference type="Proteomes" id="UP000319663">
    <property type="component" value="Unassembled WGS sequence"/>
</dbReference>
<reference evidence="8 9" key="1">
    <citation type="submission" date="2019-06" db="EMBL/GenBank/DDBJ databases">
        <title>Wine fermentation using esterase from Monascus purpureus.</title>
        <authorList>
            <person name="Geng C."/>
            <person name="Zhang Y."/>
        </authorList>
    </citation>
    <scope>NUCLEOTIDE SEQUENCE [LARGE SCALE GENOMIC DNA]</scope>
    <source>
        <strain evidence="8">HQ1</strain>
    </source>
</reference>
<dbReference type="EMBL" id="VIFY01000260">
    <property type="protein sequence ID" value="TQB68055.1"/>
    <property type="molecule type" value="Genomic_DNA"/>
</dbReference>
<comment type="similarity">
    <text evidence="1">Belongs to the PheA/TfdB FAD monooxygenase family.</text>
</comment>
<dbReference type="SUPFAM" id="SSF52833">
    <property type="entry name" value="Thioredoxin-like"/>
    <property type="match status" value="1"/>
</dbReference>
<accession>A0A507QLV6</accession>
<evidence type="ECO:0000256" key="1">
    <source>
        <dbReference type="ARBA" id="ARBA00007801"/>
    </source>
</evidence>
<dbReference type="SUPFAM" id="SSF54373">
    <property type="entry name" value="FAD-linked reductases, C-terminal domain"/>
    <property type="match status" value="1"/>
</dbReference>
<feature type="domain" description="Phenol hydroxylase-like C-terminal dimerisation" evidence="7">
    <location>
        <begin position="364"/>
        <end position="572"/>
    </location>
</feature>
<dbReference type="Pfam" id="PF01494">
    <property type="entry name" value="FAD_binding_3"/>
    <property type="match status" value="1"/>
</dbReference>
<organism evidence="8 9">
    <name type="scientific">Monascus purpureus</name>
    <name type="common">Red mold</name>
    <name type="synonym">Monascus anka</name>
    <dbReference type="NCBI Taxonomy" id="5098"/>
    <lineage>
        <taxon>Eukaryota</taxon>
        <taxon>Fungi</taxon>
        <taxon>Dikarya</taxon>
        <taxon>Ascomycota</taxon>
        <taxon>Pezizomycotina</taxon>
        <taxon>Eurotiomycetes</taxon>
        <taxon>Eurotiomycetidae</taxon>
        <taxon>Eurotiales</taxon>
        <taxon>Aspergillaceae</taxon>
        <taxon>Monascus</taxon>
    </lineage>
</organism>
<sequence>ILDQDIFDDRPEATSTGRADGIQPKTIETFKQLRLADSLLRKGVKIYDICFWQSTEKEALHRTGRQAHYPDELVGAQDPYILLVHQGMVEDVLIQDLADRGVSVDRASPFASCSVQNGVVNVVCDDLLNKRHKTVKASYLVGCDGSRSIVRPYIPNAQLKGKLTSASWGVLDGVIDTDFPDIWSKVAVRSDAGSVLCIPRERNMTRLYIELSSEDGELVPKSVANQEYVMKKAREIMHPFRLEWKSVEWFGNYIIGQRVSPQFSDEKNQIFIAGDAAHTHSPKAAQGMNTSMHDTFNLAWKLNLASRGLSLPTLLDTYQDERHKIAQDLINFDIEHVKAFAKGEAALSKNFDDNIRFISGVGAEYDANILNQPADSNLKCQLKPGALPPPAKVARYIDANPVDLQLDIPLLSQFRVYFFIPDIHAAKDFLSSVCAYISKEDSFFSAVTALAEKSYSAHPQPSTESDSFIQPQRYTTVSKMFTYALVTRTPKPTFEIADLPSILKESPWTVYLDDVTSPGCTEKYLGDLDKTSAAIVNVRPDGYIGSIGTWRVDSTTGEEAGKWLEGYYAGFLKH</sequence>
<dbReference type="PANTHER" id="PTHR43004:SF4">
    <property type="entry name" value="FAD-BINDING DOMAIN-CONTAINING PROTEIN"/>
    <property type="match status" value="1"/>
</dbReference>
<keyword evidence="3" id="KW-0274">FAD</keyword>
<evidence type="ECO:0000259" key="6">
    <source>
        <dbReference type="Pfam" id="PF01494"/>
    </source>
</evidence>
<feature type="region of interest" description="Disordered" evidence="5">
    <location>
        <begin position="1"/>
        <end position="20"/>
    </location>
</feature>
<gene>
    <name evidence="8" type="ORF">MPDQ_004144</name>
</gene>
<dbReference type="STRING" id="5098.A0A507QLV6"/>
<dbReference type="InterPro" id="IPR012941">
    <property type="entry name" value="Phe_hydrox_C_dim_dom"/>
</dbReference>
<evidence type="ECO:0000256" key="4">
    <source>
        <dbReference type="ARBA" id="ARBA00023002"/>
    </source>
</evidence>
<comment type="caution">
    <text evidence="8">The sequence shown here is derived from an EMBL/GenBank/DDBJ whole genome shotgun (WGS) entry which is preliminary data.</text>
</comment>
<evidence type="ECO:0000256" key="5">
    <source>
        <dbReference type="SAM" id="MobiDB-lite"/>
    </source>
</evidence>
<keyword evidence="9" id="KW-1185">Reference proteome</keyword>
<evidence type="ECO:0000256" key="2">
    <source>
        <dbReference type="ARBA" id="ARBA00022630"/>
    </source>
</evidence>
<dbReference type="SUPFAM" id="SSF51905">
    <property type="entry name" value="FAD/NAD(P)-binding domain"/>
    <property type="match status" value="1"/>
</dbReference>
<dbReference type="InterPro" id="IPR002938">
    <property type="entry name" value="FAD-bd"/>
</dbReference>
<dbReference type="Gene3D" id="3.40.30.20">
    <property type="match status" value="1"/>
</dbReference>
<evidence type="ECO:0008006" key="10">
    <source>
        <dbReference type="Google" id="ProtNLM"/>
    </source>
</evidence>
<dbReference type="InterPro" id="IPR036249">
    <property type="entry name" value="Thioredoxin-like_sf"/>
</dbReference>
<dbReference type="GO" id="GO:0016709">
    <property type="term" value="F:oxidoreductase activity, acting on paired donors, with incorporation or reduction of molecular oxygen, NAD(P)H as one donor, and incorporation of one atom of oxygen"/>
    <property type="evidence" value="ECO:0007669"/>
    <property type="project" value="UniProtKB-ARBA"/>
</dbReference>
<dbReference type="InterPro" id="IPR050641">
    <property type="entry name" value="RIFMO-like"/>
</dbReference>
<dbReference type="GO" id="GO:0071949">
    <property type="term" value="F:FAD binding"/>
    <property type="evidence" value="ECO:0007669"/>
    <property type="project" value="InterPro"/>
</dbReference>